<dbReference type="SUPFAM" id="SSF54928">
    <property type="entry name" value="RNA-binding domain, RBD"/>
    <property type="match status" value="1"/>
</dbReference>
<reference evidence="5" key="1">
    <citation type="submission" date="2023-08" db="EMBL/GenBank/DDBJ databases">
        <title>Black Yeasts Isolated from many extreme environments.</title>
        <authorList>
            <person name="Coleine C."/>
            <person name="Stajich J.E."/>
            <person name="Selbmann L."/>
        </authorList>
    </citation>
    <scope>NUCLEOTIDE SEQUENCE</scope>
    <source>
        <strain evidence="5">CCFEE 5401</strain>
    </source>
</reference>
<keyword evidence="1" id="KW-0694">RNA-binding</keyword>
<evidence type="ECO:0000313" key="5">
    <source>
        <dbReference type="EMBL" id="KAK5105767.1"/>
    </source>
</evidence>
<feature type="region of interest" description="Disordered" evidence="2">
    <location>
        <begin position="530"/>
        <end position="561"/>
    </location>
</feature>
<evidence type="ECO:0000313" key="6">
    <source>
        <dbReference type="Proteomes" id="UP001310890"/>
    </source>
</evidence>
<evidence type="ECO:0000259" key="4">
    <source>
        <dbReference type="PROSITE" id="PS51025"/>
    </source>
</evidence>
<feature type="domain" description="RRM" evidence="3">
    <location>
        <begin position="142"/>
        <end position="225"/>
    </location>
</feature>
<feature type="domain" description="PWI" evidence="4">
    <location>
        <begin position="672"/>
        <end position="764"/>
    </location>
</feature>
<protein>
    <recommendedName>
        <fullName evidence="7">PWI domain-containing protein</fullName>
    </recommendedName>
</protein>
<sequence>MAYYGAPPGAYSQQPQYGAPPSFAPPGIPVNPAAQMPAQFQPPPHMPNMPNMPNNFDWTASTIRLGVDGPSHTDRGARGGIGGGGRDARGSNAEPMGGRNRLGLGASRDDRNGGGRDLERERQAVRDSMLALTPPTREEVARTIFIGGLGEGAPKDEQIEAVLRCAGKLRRWTRARDADDQQCKFGFAEFEDVDSLEAANAIFGGGVELPVFKNGVVVKNEEGENKMMKLLIVVDEQSRSYITEWKSKRKEDDDARQFRLDGCKEDLRHCITSMTNAGAFAANASNGRDANGDIEMTNGDAFANQDNIVTIQVNGGENDELSDVPAELRATVAAEIKAFRDKSIRRDFERVRREEEAELAERRRNQPGNDSFAPTSPSGLNGAPSGPRGAQVHGAPAGPRGLRGAQLPEDYRNGVAFVPGSGHGTINSAYDEEDAEESDEELEARRQRMKAEDMQRKFLAAERKWLVRERTRKAALAREREREERTEREMLREKDIMMKRLAEWDDEAEESRGREEWYLDKSLWQRKRAAFRSQEERGDAMDRQAEDDERRREADAGRAADEFLDRTGKDLGAMRNGSKNAPAQGFKISLGSAAARKNTTTTTTGSNKRGLDTVEGLLEDEEDAALNASTKRPTLKPLAASDLAAAASQNMTDEERASARQTLASEIPTTTAELFATPLKHKFLTSAIRDEEIRPYVERLVLQTLGVQEDFLVDVVMDGLKDGRPAGSMVEELEGPLEEEAEALVRKVWRLGVFWGEAGARGLV</sequence>
<dbReference type="AlphaFoldDB" id="A0AAN7YM24"/>
<dbReference type="EMBL" id="JAVRRL010000156">
    <property type="protein sequence ID" value="KAK5105767.1"/>
    <property type="molecule type" value="Genomic_DNA"/>
</dbReference>
<dbReference type="PROSITE" id="PS50102">
    <property type="entry name" value="RRM"/>
    <property type="match status" value="1"/>
</dbReference>
<gene>
    <name evidence="5" type="ORF">LTR62_002167</name>
</gene>
<feature type="compositionally biased region" description="Basic and acidic residues" evidence="2">
    <location>
        <begin position="107"/>
        <end position="123"/>
    </location>
</feature>
<feature type="compositionally biased region" description="Acidic residues" evidence="2">
    <location>
        <begin position="430"/>
        <end position="442"/>
    </location>
</feature>
<dbReference type="InterPro" id="IPR002483">
    <property type="entry name" value="PWI_dom"/>
</dbReference>
<dbReference type="PANTHER" id="PTHR18806">
    <property type="entry name" value="RBM25 PROTEIN"/>
    <property type="match status" value="1"/>
</dbReference>
<dbReference type="Gene3D" id="3.30.70.330">
    <property type="match status" value="1"/>
</dbReference>
<evidence type="ECO:0008006" key="7">
    <source>
        <dbReference type="Google" id="ProtNLM"/>
    </source>
</evidence>
<comment type="caution">
    <text evidence="5">The sequence shown here is derived from an EMBL/GenBank/DDBJ whole genome shotgun (WGS) entry which is preliminary data.</text>
</comment>
<proteinExistence type="predicted"/>
<feature type="compositionally biased region" description="Polar residues" evidence="2">
    <location>
        <begin position="366"/>
        <end position="379"/>
    </location>
</feature>
<dbReference type="SMART" id="SM00311">
    <property type="entry name" value="PWI"/>
    <property type="match status" value="1"/>
</dbReference>
<dbReference type="Gene3D" id="1.20.1390.10">
    <property type="entry name" value="PWI domain"/>
    <property type="match status" value="1"/>
</dbReference>
<dbReference type="InterPro" id="IPR035979">
    <property type="entry name" value="RBD_domain_sf"/>
</dbReference>
<dbReference type="PROSITE" id="PS51025">
    <property type="entry name" value="PWI"/>
    <property type="match status" value="1"/>
</dbReference>
<evidence type="ECO:0000259" key="3">
    <source>
        <dbReference type="PROSITE" id="PS50102"/>
    </source>
</evidence>
<feature type="region of interest" description="Disordered" evidence="2">
    <location>
        <begin position="67"/>
        <end position="123"/>
    </location>
</feature>
<dbReference type="GO" id="GO:0005681">
    <property type="term" value="C:spliceosomal complex"/>
    <property type="evidence" value="ECO:0007669"/>
    <property type="project" value="TreeGrafter"/>
</dbReference>
<dbReference type="Proteomes" id="UP001310890">
    <property type="component" value="Unassembled WGS sequence"/>
</dbReference>
<dbReference type="Pfam" id="PF01480">
    <property type="entry name" value="PWI"/>
    <property type="match status" value="1"/>
</dbReference>
<accession>A0AAN7YM24</accession>
<evidence type="ECO:0000256" key="1">
    <source>
        <dbReference type="PROSITE-ProRule" id="PRU00176"/>
    </source>
</evidence>
<dbReference type="InterPro" id="IPR012677">
    <property type="entry name" value="Nucleotide-bd_a/b_plait_sf"/>
</dbReference>
<dbReference type="InterPro" id="IPR000504">
    <property type="entry name" value="RRM_dom"/>
</dbReference>
<dbReference type="InterPro" id="IPR052768">
    <property type="entry name" value="RBM25"/>
</dbReference>
<feature type="compositionally biased region" description="Basic and acidic residues" evidence="2">
    <location>
        <begin position="533"/>
        <end position="561"/>
    </location>
</feature>
<organism evidence="5 6">
    <name type="scientific">Meristemomyces frigidus</name>
    <dbReference type="NCBI Taxonomy" id="1508187"/>
    <lineage>
        <taxon>Eukaryota</taxon>
        <taxon>Fungi</taxon>
        <taxon>Dikarya</taxon>
        <taxon>Ascomycota</taxon>
        <taxon>Pezizomycotina</taxon>
        <taxon>Dothideomycetes</taxon>
        <taxon>Dothideomycetidae</taxon>
        <taxon>Mycosphaerellales</taxon>
        <taxon>Teratosphaeriaceae</taxon>
        <taxon>Meristemomyces</taxon>
    </lineage>
</organism>
<feature type="region of interest" description="Disordered" evidence="2">
    <location>
        <begin position="358"/>
        <end position="448"/>
    </location>
</feature>
<feature type="region of interest" description="Disordered" evidence="2">
    <location>
        <begin position="1"/>
        <end position="47"/>
    </location>
</feature>
<dbReference type="PANTHER" id="PTHR18806:SF4">
    <property type="entry name" value="RNA-BINDING PROTEIN 25"/>
    <property type="match status" value="1"/>
</dbReference>
<name>A0AAN7YM24_9PEZI</name>
<dbReference type="GO" id="GO:0003729">
    <property type="term" value="F:mRNA binding"/>
    <property type="evidence" value="ECO:0007669"/>
    <property type="project" value="TreeGrafter"/>
</dbReference>
<evidence type="ECO:0000256" key="2">
    <source>
        <dbReference type="SAM" id="MobiDB-lite"/>
    </source>
</evidence>
<feature type="compositionally biased region" description="Low complexity" evidence="2">
    <location>
        <begin position="394"/>
        <end position="405"/>
    </location>
</feature>